<comment type="caution">
    <text evidence="2">The sequence shown here is derived from an EMBL/GenBank/DDBJ whole genome shotgun (WGS) entry which is preliminary data.</text>
</comment>
<dbReference type="EMBL" id="CAJNOJ010000212">
    <property type="protein sequence ID" value="CAF1295960.1"/>
    <property type="molecule type" value="Genomic_DNA"/>
</dbReference>
<dbReference type="Proteomes" id="UP000663852">
    <property type="component" value="Unassembled WGS sequence"/>
</dbReference>
<evidence type="ECO:0000313" key="1">
    <source>
        <dbReference type="EMBL" id="CAF1150710.1"/>
    </source>
</evidence>
<reference evidence="2" key="1">
    <citation type="submission" date="2021-02" db="EMBL/GenBank/DDBJ databases">
        <authorList>
            <person name="Nowell W R."/>
        </authorList>
    </citation>
    <scope>NUCLEOTIDE SEQUENCE</scope>
</reference>
<name>A0A815DAX9_ADIRI</name>
<dbReference type="EMBL" id="CAJNOR010001483">
    <property type="protein sequence ID" value="CAF1150710.1"/>
    <property type="molecule type" value="Genomic_DNA"/>
</dbReference>
<evidence type="ECO:0000313" key="4">
    <source>
        <dbReference type="Proteomes" id="UP000663852"/>
    </source>
</evidence>
<organism evidence="2 4">
    <name type="scientific">Adineta ricciae</name>
    <name type="common">Rotifer</name>
    <dbReference type="NCBI Taxonomy" id="249248"/>
    <lineage>
        <taxon>Eukaryota</taxon>
        <taxon>Metazoa</taxon>
        <taxon>Spiralia</taxon>
        <taxon>Gnathifera</taxon>
        <taxon>Rotifera</taxon>
        <taxon>Eurotatoria</taxon>
        <taxon>Bdelloidea</taxon>
        <taxon>Adinetida</taxon>
        <taxon>Adinetidae</taxon>
        <taxon>Adineta</taxon>
    </lineage>
</organism>
<gene>
    <name evidence="2" type="ORF">EDS130_LOCUS30342</name>
    <name evidence="1" type="ORF">XAT740_LOCUS20934</name>
</gene>
<protein>
    <submittedName>
        <fullName evidence="2">Uncharacterized protein</fullName>
    </submittedName>
</protein>
<accession>A0A815DAX9</accession>
<dbReference type="AlphaFoldDB" id="A0A815DAX9"/>
<dbReference type="Proteomes" id="UP000663828">
    <property type="component" value="Unassembled WGS sequence"/>
</dbReference>
<proteinExistence type="predicted"/>
<evidence type="ECO:0000313" key="2">
    <source>
        <dbReference type="EMBL" id="CAF1295960.1"/>
    </source>
</evidence>
<evidence type="ECO:0000313" key="3">
    <source>
        <dbReference type="Proteomes" id="UP000663828"/>
    </source>
</evidence>
<sequence>MMDFIICLLIDDSSFGHFPIILIRFLAGGTGAVPARTVKFSYAPPEQACLIKYGSATYRTQINDQIDLSKHFKSSVNNKSDVKVLRKIVKEQLARPNDVDKHFDDIRKCYEQPKVALRSQLIGVDTFFLNAKVNVAVIQKDTRQRDDDDVEHRSHGKMSPSFEQCESFDMFFCLSPPDDMEKK</sequence>
<keyword evidence="3" id="KW-1185">Reference proteome</keyword>